<dbReference type="Pfam" id="PF05175">
    <property type="entry name" value="MTS"/>
    <property type="match status" value="1"/>
</dbReference>
<accession>E6LRT4</accession>
<dbReference type="AlphaFoldDB" id="E6LRT4"/>
<feature type="domain" description="Methyltransferase small" evidence="1">
    <location>
        <begin position="39"/>
        <end position="138"/>
    </location>
</feature>
<sequence>MMKDELIREECGERLDDLQCDGLYLIQNPDKFCFGIDAVLLSNFVKVKKDGYAVDLCTGSGIVPILLSTKTKAKKITGIEIQSDIADMASRSVSYNKLDEKIDIINDDISNALKYIKHSCVDTVCVNPPYMKDMAAIKNPDLPLAIARHELLTDLESVINIANKLLKENGRFFMIHRPSRLSEIFASMKQNRIEPKRIRFIHSYIDSKANLVLIEGLKGSGVWLDVEPPLAVYKEKNVYTDEVLKIYGR</sequence>
<dbReference type="Proteomes" id="UP000003434">
    <property type="component" value="Unassembled WGS sequence"/>
</dbReference>
<evidence type="ECO:0000313" key="2">
    <source>
        <dbReference type="EMBL" id="EFU75311.1"/>
    </source>
</evidence>
<dbReference type="PANTHER" id="PTHR47739">
    <property type="entry name" value="TRNA1(VAL) (ADENINE(37)-N6)-METHYLTRANSFERASE"/>
    <property type="match status" value="1"/>
</dbReference>
<dbReference type="HOGENOM" id="CLU_061983_3_1_9"/>
<dbReference type="EMBL" id="AEPW01000106">
    <property type="protein sequence ID" value="EFU75311.1"/>
    <property type="molecule type" value="Genomic_DNA"/>
</dbReference>
<protein>
    <recommendedName>
        <fullName evidence="1">Methyltransferase small domain-containing protein</fullName>
    </recommendedName>
</protein>
<dbReference type="CDD" id="cd02440">
    <property type="entry name" value="AdoMet_MTases"/>
    <property type="match status" value="1"/>
</dbReference>
<organism evidence="2 3">
    <name type="scientific">Lachnoanaerobaculum saburreum DSM 3986</name>
    <dbReference type="NCBI Taxonomy" id="887325"/>
    <lineage>
        <taxon>Bacteria</taxon>
        <taxon>Bacillati</taxon>
        <taxon>Bacillota</taxon>
        <taxon>Clostridia</taxon>
        <taxon>Lachnospirales</taxon>
        <taxon>Lachnospiraceae</taxon>
        <taxon>Lachnoanaerobaculum</taxon>
    </lineage>
</organism>
<evidence type="ECO:0000259" key="1">
    <source>
        <dbReference type="Pfam" id="PF05175"/>
    </source>
</evidence>
<dbReference type="eggNOG" id="COG4123">
    <property type="taxonomic scope" value="Bacteria"/>
</dbReference>
<gene>
    <name evidence="2" type="ORF">HMPREF0381_2669</name>
</gene>
<dbReference type="PANTHER" id="PTHR47739:SF1">
    <property type="entry name" value="TRNA1(VAL) (ADENINE(37)-N6)-METHYLTRANSFERASE"/>
    <property type="match status" value="1"/>
</dbReference>
<evidence type="ECO:0000313" key="3">
    <source>
        <dbReference type="Proteomes" id="UP000003434"/>
    </source>
</evidence>
<dbReference type="Gene3D" id="3.40.50.150">
    <property type="entry name" value="Vaccinia Virus protein VP39"/>
    <property type="match status" value="1"/>
</dbReference>
<name>E6LRT4_9FIRM</name>
<dbReference type="GO" id="GO:0008168">
    <property type="term" value="F:methyltransferase activity"/>
    <property type="evidence" value="ECO:0007669"/>
    <property type="project" value="InterPro"/>
</dbReference>
<dbReference type="InterPro" id="IPR029063">
    <property type="entry name" value="SAM-dependent_MTases_sf"/>
</dbReference>
<dbReference type="InterPro" id="IPR007848">
    <property type="entry name" value="Small_mtfrase_dom"/>
</dbReference>
<dbReference type="InterPro" id="IPR050210">
    <property type="entry name" value="tRNA_Adenine-N(6)_MTase"/>
</dbReference>
<reference evidence="2 3" key="1">
    <citation type="submission" date="2010-12" db="EMBL/GenBank/DDBJ databases">
        <authorList>
            <person name="Muzny D."/>
            <person name="Qin X."/>
            <person name="Deng J."/>
            <person name="Jiang H."/>
            <person name="Liu Y."/>
            <person name="Qu J."/>
            <person name="Song X.-Z."/>
            <person name="Zhang L."/>
            <person name="Thornton R."/>
            <person name="Coyle M."/>
            <person name="Francisco L."/>
            <person name="Jackson L."/>
            <person name="Javaid M."/>
            <person name="Korchina V."/>
            <person name="Kovar C."/>
            <person name="Mata R."/>
            <person name="Mathew T."/>
            <person name="Ngo R."/>
            <person name="Nguyen L."/>
            <person name="Nguyen N."/>
            <person name="Okwuonu G."/>
            <person name="Ongeri F."/>
            <person name="Pham C."/>
            <person name="Simmons D."/>
            <person name="Wilczek-Boney K."/>
            <person name="Hale W."/>
            <person name="Jakkamsetti A."/>
            <person name="Pham P."/>
            <person name="Ruth R."/>
            <person name="San Lucas F."/>
            <person name="Warren J."/>
            <person name="Zhang J."/>
            <person name="Zhao Z."/>
            <person name="Zhou C."/>
            <person name="Zhu D."/>
            <person name="Lee S."/>
            <person name="Bess C."/>
            <person name="Blankenburg K."/>
            <person name="Forbes L."/>
            <person name="Fu Q."/>
            <person name="Gubbala S."/>
            <person name="Hirani K."/>
            <person name="Jayaseelan J.C."/>
            <person name="Lara F."/>
            <person name="Munidasa M."/>
            <person name="Palculict T."/>
            <person name="Patil S."/>
            <person name="Pu L.-L."/>
            <person name="Saada N."/>
            <person name="Tang L."/>
            <person name="Weissenberger G."/>
            <person name="Zhu Y."/>
            <person name="Hemphill L."/>
            <person name="Shang Y."/>
            <person name="Youmans B."/>
            <person name="Ayvaz T."/>
            <person name="Ross M."/>
            <person name="Santibanez J."/>
            <person name="Aqrawi P."/>
            <person name="Gross S."/>
            <person name="Joshi V."/>
            <person name="Fowler G."/>
            <person name="Nazareth L."/>
            <person name="Reid J."/>
            <person name="Worley K."/>
            <person name="Petrosino J."/>
            <person name="Highlander S."/>
            <person name="Gibbs R."/>
        </authorList>
    </citation>
    <scope>NUCLEOTIDE SEQUENCE [LARGE SCALE GENOMIC DNA]</scope>
    <source>
        <strain evidence="2 3">DSM 3986</strain>
    </source>
</reference>
<dbReference type="SUPFAM" id="SSF53335">
    <property type="entry name" value="S-adenosyl-L-methionine-dependent methyltransferases"/>
    <property type="match status" value="1"/>
</dbReference>
<comment type="caution">
    <text evidence="2">The sequence shown here is derived from an EMBL/GenBank/DDBJ whole genome shotgun (WGS) entry which is preliminary data.</text>
</comment>
<proteinExistence type="predicted"/>